<dbReference type="Gene3D" id="3.30.70.1120">
    <property type="entry name" value="TT1725-like"/>
    <property type="match status" value="1"/>
</dbReference>
<dbReference type="SUPFAM" id="SSF103007">
    <property type="entry name" value="Hypothetical protein TT1725"/>
    <property type="match status" value="1"/>
</dbReference>
<dbReference type="AlphaFoldDB" id="A0A5A9X995"/>
<organism evidence="1 2">
    <name type="scientific">Oryzomonas rubra</name>
    <dbReference type="NCBI Taxonomy" id="2509454"/>
    <lineage>
        <taxon>Bacteria</taxon>
        <taxon>Pseudomonadati</taxon>
        <taxon>Thermodesulfobacteriota</taxon>
        <taxon>Desulfuromonadia</taxon>
        <taxon>Geobacterales</taxon>
        <taxon>Geobacteraceae</taxon>
        <taxon>Oryzomonas</taxon>
    </lineage>
</organism>
<keyword evidence="2" id="KW-1185">Reference proteome</keyword>
<sequence>MFIFCLELHLDLPARSLKEKRGIVKSILGRCRNRFNTACAEVDRQDAPGAAVLAFVTVSPNKVIARQVLERIEEWIYEGWPDVEIVASDISEV</sequence>
<dbReference type="InterPro" id="IPR007546">
    <property type="entry name" value="DUF503"/>
</dbReference>
<evidence type="ECO:0000313" key="2">
    <source>
        <dbReference type="Proteomes" id="UP000324298"/>
    </source>
</evidence>
<protein>
    <submittedName>
        <fullName evidence="1">DUF503 domain-containing protein</fullName>
    </submittedName>
</protein>
<dbReference type="Pfam" id="PF04456">
    <property type="entry name" value="DUF503"/>
    <property type="match status" value="1"/>
</dbReference>
<gene>
    <name evidence="1" type="ORF">ET418_14110</name>
</gene>
<proteinExistence type="predicted"/>
<name>A0A5A9X995_9BACT</name>
<dbReference type="PANTHER" id="PTHR36441:SF1">
    <property type="entry name" value="DUF503 DOMAIN-CONTAINING PROTEIN"/>
    <property type="match status" value="1"/>
</dbReference>
<comment type="caution">
    <text evidence="1">The sequence shown here is derived from an EMBL/GenBank/DDBJ whole genome shotgun (WGS) entry which is preliminary data.</text>
</comment>
<reference evidence="1 2" key="1">
    <citation type="submission" date="2019-04" db="EMBL/GenBank/DDBJ databases">
        <title>Geobacter ruber sp. nov., ferric-reducing bacteria isolated from paddy soil.</title>
        <authorList>
            <person name="Xu Z."/>
            <person name="Masuda Y."/>
            <person name="Itoh H."/>
            <person name="Senoo K."/>
        </authorList>
    </citation>
    <scope>NUCLEOTIDE SEQUENCE [LARGE SCALE GENOMIC DNA]</scope>
    <source>
        <strain evidence="1 2">Red88</strain>
    </source>
</reference>
<dbReference type="RefSeq" id="WP_149308604.1">
    <property type="nucleotide sequence ID" value="NZ_SRSD01000009.1"/>
</dbReference>
<accession>A0A5A9X995</accession>
<dbReference type="EMBL" id="SRSD01000009">
    <property type="protein sequence ID" value="KAA0888985.1"/>
    <property type="molecule type" value="Genomic_DNA"/>
</dbReference>
<dbReference type="OrthoDB" id="9809023at2"/>
<dbReference type="PANTHER" id="PTHR36441">
    <property type="entry name" value="HYPOTHETICAL CYTOSOLIC PROTEIN"/>
    <property type="match status" value="1"/>
</dbReference>
<dbReference type="InterPro" id="IPR036746">
    <property type="entry name" value="TT1725-like_sf"/>
</dbReference>
<dbReference type="Proteomes" id="UP000324298">
    <property type="component" value="Unassembled WGS sequence"/>
</dbReference>
<evidence type="ECO:0000313" key="1">
    <source>
        <dbReference type="EMBL" id="KAA0888985.1"/>
    </source>
</evidence>